<dbReference type="Gene3D" id="1.10.510.10">
    <property type="entry name" value="Transferase(Phosphotransferase) domain 1"/>
    <property type="match status" value="1"/>
</dbReference>
<evidence type="ECO:0000259" key="6">
    <source>
        <dbReference type="PROSITE" id="PS50011"/>
    </source>
</evidence>
<dbReference type="SUPFAM" id="SSF56112">
    <property type="entry name" value="Protein kinase-like (PK-like)"/>
    <property type="match status" value="1"/>
</dbReference>
<dbReference type="AlphaFoldDB" id="A0A5J4UKB3"/>
<protein>
    <recommendedName>
        <fullName evidence="1">non-specific serine/threonine protein kinase</fullName>
        <ecNumber evidence="1">2.7.11.1</ecNumber>
    </recommendedName>
</protein>
<reference evidence="7 8" key="1">
    <citation type="submission" date="2019-03" db="EMBL/GenBank/DDBJ databases">
        <title>Single cell metagenomics reveals metabolic interactions within the superorganism composed of flagellate Streblomastix strix and complex community of Bacteroidetes bacteria on its surface.</title>
        <authorList>
            <person name="Treitli S.C."/>
            <person name="Kolisko M."/>
            <person name="Husnik F."/>
            <person name="Keeling P."/>
            <person name="Hampl V."/>
        </authorList>
    </citation>
    <scope>NUCLEOTIDE SEQUENCE [LARGE SCALE GENOMIC DNA]</scope>
    <source>
        <strain evidence="7">ST1C</strain>
    </source>
</reference>
<evidence type="ECO:0000256" key="1">
    <source>
        <dbReference type="ARBA" id="ARBA00012513"/>
    </source>
</evidence>
<dbReference type="Pfam" id="PF00069">
    <property type="entry name" value="Pkinase"/>
    <property type="match status" value="1"/>
</dbReference>
<evidence type="ECO:0000256" key="2">
    <source>
        <dbReference type="ARBA" id="ARBA00022679"/>
    </source>
</evidence>
<keyword evidence="5" id="KW-0067">ATP-binding</keyword>
<keyword evidence="2" id="KW-0808">Transferase</keyword>
<dbReference type="Proteomes" id="UP000324800">
    <property type="component" value="Unassembled WGS sequence"/>
</dbReference>
<accession>A0A5J4UKB3</accession>
<dbReference type="EC" id="2.7.11.1" evidence="1"/>
<dbReference type="OrthoDB" id="4062651at2759"/>
<dbReference type="PANTHER" id="PTHR43671">
    <property type="entry name" value="SERINE/THREONINE-PROTEIN KINASE NEK"/>
    <property type="match status" value="1"/>
</dbReference>
<dbReference type="PANTHER" id="PTHR43671:SF13">
    <property type="entry name" value="SERINE_THREONINE-PROTEIN KINASE NEK2"/>
    <property type="match status" value="1"/>
</dbReference>
<dbReference type="InterPro" id="IPR050660">
    <property type="entry name" value="NEK_Ser/Thr_kinase"/>
</dbReference>
<evidence type="ECO:0000256" key="5">
    <source>
        <dbReference type="ARBA" id="ARBA00022840"/>
    </source>
</evidence>
<comment type="caution">
    <text evidence="7">The sequence shown here is derived from an EMBL/GenBank/DDBJ whole genome shotgun (WGS) entry which is preliminary data.</text>
</comment>
<feature type="domain" description="Protein kinase" evidence="6">
    <location>
        <begin position="1"/>
        <end position="117"/>
    </location>
</feature>
<dbReference type="InterPro" id="IPR000719">
    <property type="entry name" value="Prot_kinase_dom"/>
</dbReference>
<sequence length="117" mass="13079">MKPANVLLTKDNKAKLADFGLARKMREGRDFTTSPGGTEYYTAPELIYVQTLETNDFSQDPPKPKQTIAADIFACGVMLFELIGQNHPFKDEENPTKRITAEDILKVPEVAAYLSQN</sequence>
<dbReference type="PROSITE" id="PS50011">
    <property type="entry name" value="PROTEIN_KINASE_DOM"/>
    <property type="match status" value="1"/>
</dbReference>
<name>A0A5J4UKB3_9EUKA</name>
<evidence type="ECO:0000313" key="7">
    <source>
        <dbReference type="EMBL" id="KAA6370155.1"/>
    </source>
</evidence>
<organism evidence="7 8">
    <name type="scientific">Streblomastix strix</name>
    <dbReference type="NCBI Taxonomy" id="222440"/>
    <lineage>
        <taxon>Eukaryota</taxon>
        <taxon>Metamonada</taxon>
        <taxon>Preaxostyla</taxon>
        <taxon>Oxymonadida</taxon>
        <taxon>Streblomastigidae</taxon>
        <taxon>Streblomastix</taxon>
    </lineage>
</organism>
<evidence type="ECO:0000256" key="4">
    <source>
        <dbReference type="ARBA" id="ARBA00022777"/>
    </source>
</evidence>
<keyword evidence="3" id="KW-0547">Nucleotide-binding</keyword>
<dbReference type="GO" id="GO:0004674">
    <property type="term" value="F:protein serine/threonine kinase activity"/>
    <property type="evidence" value="ECO:0007669"/>
    <property type="project" value="UniProtKB-EC"/>
</dbReference>
<dbReference type="EMBL" id="SNRW01015672">
    <property type="protein sequence ID" value="KAA6370155.1"/>
    <property type="molecule type" value="Genomic_DNA"/>
</dbReference>
<evidence type="ECO:0000256" key="3">
    <source>
        <dbReference type="ARBA" id="ARBA00022741"/>
    </source>
</evidence>
<proteinExistence type="predicted"/>
<keyword evidence="4" id="KW-0418">Kinase</keyword>
<dbReference type="InterPro" id="IPR011009">
    <property type="entry name" value="Kinase-like_dom_sf"/>
</dbReference>
<evidence type="ECO:0000313" key="8">
    <source>
        <dbReference type="Proteomes" id="UP000324800"/>
    </source>
</evidence>
<gene>
    <name evidence="7" type="ORF">EZS28_034318</name>
</gene>
<dbReference type="GO" id="GO:0005524">
    <property type="term" value="F:ATP binding"/>
    <property type="evidence" value="ECO:0007669"/>
    <property type="project" value="UniProtKB-KW"/>
</dbReference>